<protein>
    <submittedName>
        <fullName evidence="1">Uncharacterized protein</fullName>
    </submittedName>
</protein>
<sequence>MSYFPTCSHICSYFAYYHCMTKIFSVFIYCEDEIDGQGQVLGPATLRWASCSSNHFGARAPASLFVAEVEVEPLSMRTVSICGSMAAGGRDYMGSWRIACN</sequence>
<evidence type="ECO:0000313" key="2">
    <source>
        <dbReference type="Proteomes" id="UP001162992"/>
    </source>
</evidence>
<name>A0ACC2EVK9_DIPCM</name>
<gene>
    <name evidence="1" type="ORF">O6H91_01G121400</name>
</gene>
<keyword evidence="2" id="KW-1185">Reference proteome</keyword>
<proteinExistence type="predicted"/>
<dbReference type="Proteomes" id="UP001162992">
    <property type="component" value="Chromosome 1"/>
</dbReference>
<accession>A0ACC2EVK9</accession>
<organism evidence="1 2">
    <name type="scientific">Diphasiastrum complanatum</name>
    <name type="common">Issler's clubmoss</name>
    <name type="synonym">Lycopodium complanatum</name>
    <dbReference type="NCBI Taxonomy" id="34168"/>
    <lineage>
        <taxon>Eukaryota</taxon>
        <taxon>Viridiplantae</taxon>
        <taxon>Streptophyta</taxon>
        <taxon>Embryophyta</taxon>
        <taxon>Tracheophyta</taxon>
        <taxon>Lycopodiopsida</taxon>
        <taxon>Lycopodiales</taxon>
        <taxon>Lycopodiaceae</taxon>
        <taxon>Lycopodioideae</taxon>
        <taxon>Diphasiastrum</taxon>
    </lineage>
</organism>
<reference evidence="2" key="1">
    <citation type="journal article" date="2024" name="Proc. Natl. Acad. Sci. U.S.A.">
        <title>Extraordinary preservation of gene collinearity over three hundred million years revealed in homosporous lycophytes.</title>
        <authorList>
            <person name="Li C."/>
            <person name="Wickell D."/>
            <person name="Kuo L.Y."/>
            <person name="Chen X."/>
            <person name="Nie B."/>
            <person name="Liao X."/>
            <person name="Peng D."/>
            <person name="Ji J."/>
            <person name="Jenkins J."/>
            <person name="Williams M."/>
            <person name="Shu S."/>
            <person name="Plott C."/>
            <person name="Barry K."/>
            <person name="Rajasekar S."/>
            <person name="Grimwood J."/>
            <person name="Han X."/>
            <person name="Sun S."/>
            <person name="Hou Z."/>
            <person name="He W."/>
            <person name="Dai G."/>
            <person name="Sun C."/>
            <person name="Schmutz J."/>
            <person name="Leebens-Mack J.H."/>
            <person name="Li F.W."/>
            <person name="Wang L."/>
        </authorList>
    </citation>
    <scope>NUCLEOTIDE SEQUENCE [LARGE SCALE GENOMIC DNA]</scope>
    <source>
        <strain evidence="2">cv. PW_Plant_1</strain>
    </source>
</reference>
<dbReference type="EMBL" id="CM055092">
    <property type="protein sequence ID" value="KAJ7570473.1"/>
    <property type="molecule type" value="Genomic_DNA"/>
</dbReference>
<evidence type="ECO:0000313" key="1">
    <source>
        <dbReference type="EMBL" id="KAJ7570473.1"/>
    </source>
</evidence>
<comment type="caution">
    <text evidence="1">The sequence shown here is derived from an EMBL/GenBank/DDBJ whole genome shotgun (WGS) entry which is preliminary data.</text>
</comment>